<protein>
    <submittedName>
        <fullName evidence="2">Putative transposase</fullName>
    </submittedName>
</protein>
<dbReference type="HOGENOM" id="CLU_1991423_0_0_11"/>
<accession>D9WIR9</accession>
<evidence type="ECO:0000313" key="2">
    <source>
        <dbReference type="EMBL" id="EFL27572.1"/>
    </source>
</evidence>
<proteinExistence type="predicted"/>
<dbReference type="STRING" id="457427.SSOG_07286"/>
<keyword evidence="3" id="KW-1185">Reference proteome</keyword>
<feature type="region of interest" description="Disordered" evidence="1">
    <location>
        <begin position="1"/>
        <end position="29"/>
    </location>
</feature>
<organism evidence="2 3">
    <name type="scientific">Streptomyces himastatinicus ATCC 53653</name>
    <dbReference type="NCBI Taxonomy" id="457427"/>
    <lineage>
        <taxon>Bacteria</taxon>
        <taxon>Bacillati</taxon>
        <taxon>Actinomycetota</taxon>
        <taxon>Actinomycetes</taxon>
        <taxon>Kitasatosporales</taxon>
        <taxon>Streptomycetaceae</taxon>
        <taxon>Streptomyces</taxon>
        <taxon>Streptomyces violaceusniger group</taxon>
    </lineage>
</organism>
<name>D9WIR9_9ACTN</name>
<feature type="compositionally biased region" description="Polar residues" evidence="1">
    <location>
        <begin position="1"/>
        <end position="14"/>
    </location>
</feature>
<dbReference type="Proteomes" id="UP000003963">
    <property type="component" value="Unassembled WGS sequence"/>
</dbReference>
<sequence>MMSSPSQPCHSTDPVSGAQAPLHPRPGIGPAQVIDISLNNRRTLALSHDDSLLITKARTAVSVQTDTERSLAWIMHARRHARDYERLVQHSESLITWAAITLMTRRLTRRRQVKPLAPPLPAQAT</sequence>
<dbReference type="AlphaFoldDB" id="D9WIR9"/>
<dbReference type="EMBL" id="GG657754">
    <property type="protein sequence ID" value="EFL27572.1"/>
    <property type="molecule type" value="Genomic_DNA"/>
</dbReference>
<evidence type="ECO:0000313" key="3">
    <source>
        <dbReference type="Proteomes" id="UP000003963"/>
    </source>
</evidence>
<reference evidence="2 3" key="1">
    <citation type="submission" date="2009-02" db="EMBL/GenBank/DDBJ databases">
        <title>Annotation of Streptomyces hygroscopicus strain ATCC 53653.</title>
        <authorList>
            <consortium name="The Broad Institute Genome Sequencing Platform"/>
            <consortium name="Broad Institute Microbial Sequencing Center"/>
            <person name="Fischbach M."/>
            <person name="Godfrey P."/>
            <person name="Ward D."/>
            <person name="Young S."/>
            <person name="Zeng Q."/>
            <person name="Koehrsen M."/>
            <person name="Alvarado L."/>
            <person name="Berlin A.M."/>
            <person name="Bochicchio J."/>
            <person name="Borenstein D."/>
            <person name="Chapman S.B."/>
            <person name="Chen Z."/>
            <person name="Engels R."/>
            <person name="Freedman E."/>
            <person name="Gellesch M."/>
            <person name="Goldberg J."/>
            <person name="Griggs A."/>
            <person name="Gujja S."/>
            <person name="Heilman E.R."/>
            <person name="Heiman D.I."/>
            <person name="Hepburn T.A."/>
            <person name="Howarth C."/>
            <person name="Jen D."/>
            <person name="Larson L."/>
            <person name="Lewis B."/>
            <person name="Mehta T."/>
            <person name="Park D."/>
            <person name="Pearson M."/>
            <person name="Richards J."/>
            <person name="Roberts A."/>
            <person name="Saif S."/>
            <person name="Shea T.D."/>
            <person name="Shenoy N."/>
            <person name="Sisk P."/>
            <person name="Stolte C."/>
            <person name="Sykes S.N."/>
            <person name="Thomson T."/>
            <person name="Walk T."/>
            <person name="White J."/>
            <person name="Yandava C."/>
            <person name="Straight P."/>
            <person name="Clardy J."/>
            <person name="Hung D."/>
            <person name="Kolter R."/>
            <person name="Mekalanos J."/>
            <person name="Walker S."/>
            <person name="Walsh C.T."/>
            <person name="Wieland-Brown L.C."/>
            <person name="Haas B."/>
            <person name="Nusbaum C."/>
            <person name="Birren B."/>
        </authorList>
    </citation>
    <scope>NUCLEOTIDE SEQUENCE [LARGE SCALE GENOMIC DNA]</scope>
    <source>
        <strain evidence="2 3">ATCC 53653</strain>
    </source>
</reference>
<evidence type="ECO:0000256" key="1">
    <source>
        <dbReference type="SAM" id="MobiDB-lite"/>
    </source>
</evidence>
<gene>
    <name evidence="2" type="ORF">SSOG_07286</name>
</gene>